<proteinExistence type="predicted"/>
<sequence length="198" mass="21980">MDGSMNASLDSKARYVVLAYQTSVWHFVARAAQRDFDERKGQCASKDEELCKKRDETGRIPRDKRRRGRRRRRNGGTKEDHAGDYNINKQMSLEAGEFAIQSGTGGGREAESPPTNLEGLTRTLAPSLDLSSPSPACLSFTKFLLLAYCSSISSLSLLLSPPLLCGSRAFTYTKRDVHASTRRQRCVKACSRSSILKI</sequence>
<evidence type="ECO:0000313" key="2">
    <source>
        <dbReference type="EMBL" id="KYM80899.1"/>
    </source>
</evidence>
<reference evidence="2 3" key="1">
    <citation type="submission" date="2015-09" db="EMBL/GenBank/DDBJ databases">
        <title>Atta colombica WGS genome.</title>
        <authorList>
            <person name="Nygaard S."/>
            <person name="Hu H."/>
            <person name="Boomsma J."/>
            <person name="Zhang G."/>
        </authorList>
    </citation>
    <scope>NUCLEOTIDE SEQUENCE [LARGE SCALE GENOMIC DNA]</scope>
    <source>
        <strain evidence="2">Treedump-2</strain>
        <tissue evidence="2">Whole body</tissue>
    </source>
</reference>
<gene>
    <name evidence="2" type="ORF">ALC53_08646</name>
</gene>
<protein>
    <submittedName>
        <fullName evidence="2">Uncharacterized protein</fullName>
    </submittedName>
</protein>
<evidence type="ECO:0000313" key="3">
    <source>
        <dbReference type="Proteomes" id="UP000078540"/>
    </source>
</evidence>
<dbReference type="EMBL" id="KQ976549">
    <property type="protein sequence ID" value="KYM80899.1"/>
    <property type="molecule type" value="Genomic_DNA"/>
</dbReference>
<feature type="compositionally biased region" description="Basic residues" evidence="1">
    <location>
        <begin position="62"/>
        <end position="75"/>
    </location>
</feature>
<dbReference type="Proteomes" id="UP000078540">
    <property type="component" value="Unassembled WGS sequence"/>
</dbReference>
<dbReference type="AlphaFoldDB" id="A0A151I222"/>
<feature type="region of interest" description="Disordered" evidence="1">
    <location>
        <begin position="54"/>
        <end position="84"/>
    </location>
</feature>
<evidence type="ECO:0000256" key="1">
    <source>
        <dbReference type="SAM" id="MobiDB-lite"/>
    </source>
</evidence>
<organism evidence="2 3">
    <name type="scientific">Atta colombica</name>
    <dbReference type="NCBI Taxonomy" id="520822"/>
    <lineage>
        <taxon>Eukaryota</taxon>
        <taxon>Metazoa</taxon>
        <taxon>Ecdysozoa</taxon>
        <taxon>Arthropoda</taxon>
        <taxon>Hexapoda</taxon>
        <taxon>Insecta</taxon>
        <taxon>Pterygota</taxon>
        <taxon>Neoptera</taxon>
        <taxon>Endopterygota</taxon>
        <taxon>Hymenoptera</taxon>
        <taxon>Apocrita</taxon>
        <taxon>Aculeata</taxon>
        <taxon>Formicoidea</taxon>
        <taxon>Formicidae</taxon>
        <taxon>Myrmicinae</taxon>
        <taxon>Atta</taxon>
    </lineage>
</organism>
<keyword evidence="3" id="KW-1185">Reference proteome</keyword>
<name>A0A151I222_9HYME</name>
<accession>A0A151I222</accession>